<keyword evidence="2" id="KW-1185">Reference proteome</keyword>
<protein>
    <submittedName>
        <fullName evidence="1">Cupin domain-containing protein</fullName>
    </submittedName>
</protein>
<comment type="caution">
    <text evidence="1">The sequence shown here is derived from an EMBL/GenBank/DDBJ whole genome shotgun (WGS) entry which is preliminary data.</text>
</comment>
<name>A0ACC5R9D1_9HYPH</name>
<dbReference type="Proteomes" id="UP000616151">
    <property type="component" value="Unassembled WGS sequence"/>
</dbReference>
<reference evidence="1" key="1">
    <citation type="submission" date="2021-01" db="EMBL/GenBank/DDBJ databases">
        <authorList>
            <person name="Sun Q."/>
        </authorList>
    </citation>
    <scope>NUCLEOTIDE SEQUENCE</scope>
    <source>
        <strain evidence="1">YIM B02566</strain>
    </source>
</reference>
<gene>
    <name evidence="1" type="ORF">JHL16_22805</name>
</gene>
<sequence>MTSEIPVRNSPRIGAMLRLRRRHLDMTLEQVAEAAAITKGFLSEVERDKASPSVALLVRLCDVLSLPVGSLFSTVGSAVVRKAERVPIKFGGARIDDFLLSPTSAVKAKVIFSDIAPGGSGGEALYSLNCEEEFVFVLAGEIIVTVDEEETRLAEGDAMTFDPRQPHTFRNASASLPAQALFMLMPPPA</sequence>
<proteinExistence type="predicted"/>
<organism evidence="1 2">
    <name type="scientific">Taklimakanibacter albus</name>
    <dbReference type="NCBI Taxonomy" id="2800327"/>
    <lineage>
        <taxon>Bacteria</taxon>
        <taxon>Pseudomonadati</taxon>
        <taxon>Pseudomonadota</taxon>
        <taxon>Alphaproteobacteria</taxon>
        <taxon>Hyphomicrobiales</taxon>
        <taxon>Aestuariivirgaceae</taxon>
        <taxon>Taklimakanibacter</taxon>
    </lineage>
</organism>
<evidence type="ECO:0000313" key="2">
    <source>
        <dbReference type="Proteomes" id="UP000616151"/>
    </source>
</evidence>
<dbReference type="EMBL" id="JAENHL010000007">
    <property type="protein sequence ID" value="MBK1869208.1"/>
    <property type="molecule type" value="Genomic_DNA"/>
</dbReference>
<accession>A0ACC5R9D1</accession>
<evidence type="ECO:0000313" key="1">
    <source>
        <dbReference type="EMBL" id="MBK1869208.1"/>
    </source>
</evidence>